<dbReference type="AlphaFoldDB" id="E6QCG6"/>
<comment type="caution">
    <text evidence="1">The sequence shown here is derived from an EMBL/GenBank/DDBJ whole genome shotgun (WGS) entry which is preliminary data.</text>
</comment>
<name>E6QCG6_9ZZZZ</name>
<proteinExistence type="predicted"/>
<protein>
    <submittedName>
        <fullName evidence="1">Uncharacterized protein</fullName>
    </submittedName>
</protein>
<evidence type="ECO:0000313" key="1">
    <source>
        <dbReference type="EMBL" id="CBI04892.1"/>
    </source>
</evidence>
<sequence length="73" mass="7809">MALDNGISKPLYLVEALASSRHACVQAMANKIVQRGTPTAKVVETVCITTMDQPGDLIAYRKSATYAVMPKGL</sequence>
<dbReference type="EMBL" id="CABP01000088">
    <property type="protein sequence ID" value="CBI04892.1"/>
    <property type="molecule type" value="Genomic_DNA"/>
</dbReference>
<gene>
    <name evidence="1" type="ORF">CARN5_1630</name>
</gene>
<organism evidence="1">
    <name type="scientific">mine drainage metagenome</name>
    <dbReference type="NCBI Taxonomy" id="410659"/>
    <lineage>
        <taxon>unclassified sequences</taxon>
        <taxon>metagenomes</taxon>
        <taxon>ecological metagenomes</taxon>
    </lineage>
</organism>
<reference evidence="1" key="1">
    <citation type="submission" date="2009-10" db="EMBL/GenBank/DDBJ databases">
        <title>Diversity of trophic interactions inside an arsenic-rich microbial ecosystem.</title>
        <authorList>
            <person name="Bertin P.N."/>
            <person name="Heinrich-Salmeron A."/>
            <person name="Pelletier E."/>
            <person name="Goulhen-Chollet F."/>
            <person name="Arsene-Ploetze F."/>
            <person name="Gallien S."/>
            <person name="Calteau A."/>
            <person name="Vallenet D."/>
            <person name="Casiot C."/>
            <person name="Chane-Woon-Ming B."/>
            <person name="Giloteaux L."/>
            <person name="Barakat M."/>
            <person name="Bonnefoy V."/>
            <person name="Bruneel O."/>
            <person name="Chandler M."/>
            <person name="Cleiss J."/>
            <person name="Duran R."/>
            <person name="Elbaz-Poulichet F."/>
            <person name="Fonknechten N."/>
            <person name="Lauga B."/>
            <person name="Mornico D."/>
            <person name="Ortet P."/>
            <person name="Schaeffer C."/>
            <person name="Siguier P."/>
            <person name="Alexander Thil Smith A."/>
            <person name="Van Dorsselaer A."/>
            <person name="Weissenbach J."/>
            <person name="Medigue C."/>
            <person name="Le Paslier D."/>
        </authorList>
    </citation>
    <scope>NUCLEOTIDE SEQUENCE</scope>
</reference>
<accession>E6QCG6</accession>